<dbReference type="EMBL" id="BSYR01000024">
    <property type="protein sequence ID" value="GMI90565.1"/>
    <property type="molecule type" value="Genomic_DNA"/>
</dbReference>
<gene>
    <name evidence="5" type="ORF">HRI_002725800</name>
</gene>
<dbReference type="CDD" id="cd01959">
    <property type="entry name" value="nsLTP2"/>
    <property type="match status" value="1"/>
</dbReference>
<evidence type="ECO:0000256" key="1">
    <source>
        <dbReference type="ARBA" id="ARBA00022448"/>
    </source>
</evidence>
<dbReference type="PANTHER" id="PTHR33214">
    <property type="entry name" value="BIFUNCTIONAL INHIBITOR/LIPID-TRANSFER PROTEIN/SEED STORAGE 2S ALBUMIN SUPERFAMILY PROTEIN"/>
    <property type="match status" value="1"/>
</dbReference>
<dbReference type="Gene3D" id="1.10.110.10">
    <property type="entry name" value="Plant lipid-transfer and hydrophobic proteins"/>
    <property type="match status" value="1"/>
</dbReference>
<feature type="domain" description="Bifunctional inhibitor/plant lipid transfer protein/seed storage helical" evidence="4">
    <location>
        <begin position="36"/>
        <end position="101"/>
    </location>
</feature>
<evidence type="ECO:0000313" key="6">
    <source>
        <dbReference type="Proteomes" id="UP001165190"/>
    </source>
</evidence>
<evidence type="ECO:0000313" key="5">
    <source>
        <dbReference type="EMBL" id="GMI90565.1"/>
    </source>
</evidence>
<dbReference type="GO" id="GO:0008289">
    <property type="term" value="F:lipid binding"/>
    <property type="evidence" value="ECO:0007669"/>
    <property type="project" value="UniProtKB-KW"/>
</dbReference>
<proteinExistence type="predicted"/>
<keyword evidence="1" id="KW-0813">Transport</keyword>
<dbReference type="Pfam" id="PF00234">
    <property type="entry name" value="Tryp_alpha_amyl"/>
    <property type="match status" value="1"/>
</dbReference>
<dbReference type="PANTHER" id="PTHR33214:SF73">
    <property type="entry name" value="BIFUNCTIONAL INHIBITOR_LIPID-TRANSFER PROTEIN_SEED STORAGE 2S ALBUMIN SUPERFAMILY PROTEIN"/>
    <property type="match status" value="1"/>
</dbReference>
<keyword evidence="6" id="KW-1185">Reference proteome</keyword>
<name>A0A9W7IAB9_HIBTR</name>
<protein>
    <submittedName>
        <fullName evidence="5">Tracheary Element Differentiation-related 4</fullName>
    </submittedName>
</protein>
<dbReference type="SUPFAM" id="SSF47699">
    <property type="entry name" value="Bifunctional inhibitor/lipid-transfer protein/seed storage 2S albumin"/>
    <property type="match status" value="1"/>
</dbReference>
<dbReference type="Proteomes" id="UP001165190">
    <property type="component" value="Unassembled WGS sequence"/>
</dbReference>
<accession>A0A9W7IAB9</accession>
<sequence length="101" mass="10881">MKRFSHVALSAAALVVVLVMVAFSGETRWAEAQVTCNPIELSACLPAITSSTPPPESCCSRLREQTTCFCGYLNDPALRQFADNPNTRQIASACGVPYPQC</sequence>
<dbReference type="GO" id="GO:0006869">
    <property type="term" value="P:lipid transport"/>
    <property type="evidence" value="ECO:0007669"/>
    <property type="project" value="InterPro"/>
</dbReference>
<dbReference type="OrthoDB" id="967818at2759"/>
<feature type="signal peptide" evidence="3">
    <location>
        <begin position="1"/>
        <end position="32"/>
    </location>
</feature>
<feature type="chain" id="PRO_5040912671" evidence="3">
    <location>
        <begin position="33"/>
        <end position="101"/>
    </location>
</feature>
<dbReference type="SMART" id="SM00499">
    <property type="entry name" value="AAI"/>
    <property type="match status" value="1"/>
</dbReference>
<dbReference type="InterPro" id="IPR016140">
    <property type="entry name" value="Bifunc_inhib/LTP/seed_store"/>
</dbReference>
<evidence type="ECO:0000256" key="2">
    <source>
        <dbReference type="ARBA" id="ARBA00023121"/>
    </source>
</evidence>
<keyword evidence="2" id="KW-0446">Lipid-binding</keyword>
<evidence type="ECO:0000256" key="3">
    <source>
        <dbReference type="SAM" id="SignalP"/>
    </source>
</evidence>
<comment type="caution">
    <text evidence="5">The sequence shown here is derived from an EMBL/GenBank/DDBJ whole genome shotgun (WGS) entry which is preliminary data.</text>
</comment>
<dbReference type="AlphaFoldDB" id="A0A9W7IAB9"/>
<keyword evidence="3" id="KW-0732">Signal</keyword>
<evidence type="ECO:0000259" key="4">
    <source>
        <dbReference type="SMART" id="SM00499"/>
    </source>
</evidence>
<organism evidence="5 6">
    <name type="scientific">Hibiscus trionum</name>
    <name type="common">Flower of an hour</name>
    <dbReference type="NCBI Taxonomy" id="183268"/>
    <lineage>
        <taxon>Eukaryota</taxon>
        <taxon>Viridiplantae</taxon>
        <taxon>Streptophyta</taxon>
        <taxon>Embryophyta</taxon>
        <taxon>Tracheophyta</taxon>
        <taxon>Spermatophyta</taxon>
        <taxon>Magnoliopsida</taxon>
        <taxon>eudicotyledons</taxon>
        <taxon>Gunneridae</taxon>
        <taxon>Pentapetalae</taxon>
        <taxon>rosids</taxon>
        <taxon>malvids</taxon>
        <taxon>Malvales</taxon>
        <taxon>Malvaceae</taxon>
        <taxon>Malvoideae</taxon>
        <taxon>Hibiscus</taxon>
    </lineage>
</organism>
<dbReference type="InterPro" id="IPR033872">
    <property type="entry name" value="nsLTP2"/>
</dbReference>
<reference evidence="5" key="1">
    <citation type="submission" date="2023-05" db="EMBL/GenBank/DDBJ databases">
        <title>Genome and transcriptome analyses reveal genes involved in the formation of fine ridges on petal epidermal cells in Hibiscus trionum.</title>
        <authorList>
            <person name="Koshimizu S."/>
            <person name="Masuda S."/>
            <person name="Ishii T."/>
            <person name="Shirasu K."/>
            <person name="Hoshino A."/>
            <person name="Arita M."/>
        </authorList>
    </citation>
    <scope>NUCLEOTIDE SEQUENCE</scope>
    <source>
        <strain evidence="5">Hamamatsu line</strain>
    </source>
</reference>
<dbReference type="InterPro" id="IPR036312">
    <property type="entry name" value="Bifun_inhib/LTP/seed_sf"/>
</dbReference>